<name>A0A7S4L7E3_9EUKA</name>
<dbReference type="EMBL" id="HBKR01025293">
    <property type="protein sequence ID" value="CAE2317431.1"/>
    <property type="molecule type" value="Transcribed_RNA"/>
</dbReference>
<evidence type="ECO:0000313" key="1">
    <source>
        <dbReference type="EMBL" id="CAE2317431.1"/>
    </source>
</evidence>
<organism evidence="1">
    <name type="scientific">Paramoeba aestuarina</name>
    <dbReference type="NCBI Taxonomy" id="180227"/>
    <lineage>
        <taxon>Eukaryota</taxon>
        <taxon>Amoebozoa</taxon>
        <taxon>Discosea</taxon>
        <taxon>Flabellinia</taxon>
        <taxon>Dactylopodida</taxon>
        <taxon>Paramoebidae</taxon>
        <taxon>Paramoeba</taxon>
    </lineage>
</organism>
<dbReference type="AlphaFoldDB" id="A0A7S4L7E3"/>
<sequence>MPKIPFNAAREDLVHWSLYKEMWEGLGYSRTPLCRTSFLGAARPEGVTAEVAEQCACDECGTGRALWQKSTGLAKLLFHHIHKPQDSASSSSVEMSYLNAFRHFKREKIDPIASHRRD</sequence>
<reference evidence="1" key="1">
    <citation type="submission" date="2021-01" db="EMBL/GenBank/DDBJ databases">
        <authorList>
            <person name="Corre E."/>
            <person name="Pelletier E."/>
            <person name="Niang G."/>
            <person name="Scheremetjew M."/>
            <person name="Finn R."/>
            <person name="Kale V."/>
            <person name="Holt S."/>
            <person name="Cochrane G."/>
            <person name="Meng A."/>
            <person name="Brown T."/>
            <person name="Cohen L."/>
        </authorList>
    </citation>
    <scope>NUCLEOTIDE SEQUENCE</scope>
    <source>
        <strain evidence="1">SoJaBio B1-5/56/2</strain>
    </source>
</reference>
<gene>
    <name evidence="1" type="ORF">NAES01612_LOCUS16579</name>
</gene>
<proteinExistence type="predicted"/>
<accession>A0A7S4L7E3</accession>
<protein>
    <submittedName>
        <fullName evidence="1">Uncharacterized protein</fullName>
    </submittedName>
</protein>